<dbReference type="NCBIfam" id="TIGR02937">
    <property type="entry name" value="sigma70-ECF"/>
    <property type="match status" value="1"/>
</dbReference>
<name>A0A7G8Q3A2_9GAMM</name>
<dbReference type="Proteomes" id="UP000515873">
    <property type="component" value="Chromosome"/>
</dbReference>
<evidence type="ECO:0000259" key="1">
    <source>
        <dbReference type="Pfam" id="PF07638"/>
    </source>
</evidence>
<dbReference type="InterPro" id="IPR013324">
    <property type="entry name" value="RNA_pol_sigma_r3/r4-like"/>
</dbReference>
<dbReference type="RefSeq" id="WP_187056722.1">
    <property type="nucleotide sequence ID" value="NZ_CP060412.1"/>
</dbReference>
<dbReference type="GO" id="GO:0003700">
    <property type="term" value="F:DNA-binding transcription factor activity"/>
    <property type="evidence" value="ECO:0007669"/>
    <property type="project" value="InterPro"/>
</dbReference>
<reference evidence="2 3" key="1">
    <citation type="submission" date="2020-08" db="EMBL/GenBank/DDBJ databases">
        <title>Dyella sp. G9 isolated from forest soil.</title>
        <authorList>
            <person name="Fu J."/>
            <person name="Qiu L."/>
        </authorList>
    </citation>
    <scope>NUCLEOTIDE SEQUENCE [LARGE SCALE GENOMIC DNA]</scope>
    <source>
        <strain evidence="2 3">G9</strain>
    </source>
</reference>
<dbReference type="InterPro" id="IPR036388">
    <property type="entry name" value="WH-like_DNA-bd_sf"/>
</dbReference>
<dbReference type="AlphaFoldDB" id="A0A7G8Q3A2"/>
<dbReference type="EMBL" id="CP060412">
    <property type="protein sequence ID" value="QNK01260.1"/>
    <property type="molecule type" value="Genomic_DNA"/>
</dbReference>
<protein>
    <submittedName>
        <fullName evidence="2">Sigma-70 family RNA polymerase sigma factor</fullName>
    </submittedName>
</protein>
<dbReference type="GO" id="GO:0006352">
    <property type="term" value="P:DNA-templated transcription initiation"/>
    <property type="evidence" value="ECO:0007669"/>
    <property type="project" value="InterPro"/>
</dbReference>
<organism evidence="2 3">
    <name type="scientific">Dyella telluris</name>
    <dbReference type="NCBI Taxonomy" id="2763498"/>
    <lineage>
        <taxon>Bacteria</taxon>
        <taxon>Pseudomonadati</taxon>
        <taxon>Pseudomonadota</taxon>
        <taxon>Gammaproteobacteria</taxon>
        <taxon>Lysobacterales</taxon>
        <taxon>Rhodanobacteraceae</taxon>
        <taxon>Dyella</taxon>
    </lineage>
</organism>
<feature type="domain" description="RNA polymerase sigma-70 ECF-like HTH" evidence="1">
    <location>
        <begin position="12"/>
        <end position="167"/>
    </location>
</feature>
<gene>
    <name evidence="2" type="ORF">H8F01_19775</name>
</gene>
<keyword evidence="3" id="KW-1185">Reference proteome</keyword>
<sequence>MTNHSTRPLPAELLATSYEELKQMAHSRLRKGEALTLLNTTSLVHEAWVRMSSRKGQWESRAHFFGYAAQAMRSVVVDAARERSALRRGGDLQQVTMATDLPAGTGDAEILRVHEALQELEKIDERLARVVELRYFVGLDEVEAAEALNVSRRTVQRDWLKARALLWETMA</sequence>
<proteinExistence type="predicted"/>
<dbReference type="SUPFAM" id="SSF88659">
    <property type="entry name" value="Sigma3 and sigma4 domains of RNA polymerase sigma factors"/>
    <property type="match status" value="1"/>
</dbReference>
<accession>A0A7G8Q3A2</accession>
<dbReference type="NCBIfam" id="TIGR02999">
    <property type="entry name" value="Sig-70_X6"/>
    <property type="match status" value="1"/>
</dbReference>
<evidence type="ECO:0000313" key="3">
    <source>
        <dbReference type="Proteomes" id="UP000515873"/>
    </source>
</evidence>
<dbReference type="InterPro" id="IPR014284">
    <property type="entry name" value="RNA_pol_sigma-70_dom"/>
</dbReference>
<dbReference type="InterPro" id="IPR011517">
    <property type="entry name" value="RNA_pol_sigma70_ECF-like"/>
</dbReference>
<evidence type="ECO:0000313" key="2">
    <source>
        <dbReference type="EMBL" id="QNK01260.1"/>
    </source>
</evidence>
<dbReference type="Pfam" id="PF07638">
    <property type="entry name" value="Sigma70_ECF"/>
    <property type="match status" value="1"/>
</dbReference>
<dbReference type="InterPro" id="IPR053812">
    <property type="entry name" value="HTH_Sigma70_ECF-like"/>
</dbReference>
<dbReference type="KEGG" id="dtl:H8F01_19775"/>
<dbReference type="Gene3D" id="1.10.10.10">
    <property type="entry name" value="Winged helix-like DNA-binding domain superfamily/Winged helix DNA-binding domain"/>
    <property type="match status" value="1"/>
</dbReference>